<dbReference type="Proteomes" id="UP001526430">
    <property type="component" value="Unassembled WGS sequence"/>
</dbReference>
<name>A0ABT3NV59_9PROT</name>
<dbReference type="Pfam" id="PF13403">
    <property type="entry name" value="Hint_2"/>
    <property type="match status" value="1"/>
</dbReference>
<feature type="compositionally biased region" description="Basic and acidic residues" evidence="1">
    <location>
        <begin position="386"/>
        <end position="399"/>
    </location>
</feature>
<dbReference type="RefSeq" id="WP_301590021.1">
    <property type="nucleotide sequence ID" value="NZ_JAPFQI010000006.1"/>
</dbReference>
<sequence length="431" mass="44846">MALTGLTSVTLSSAAGGTSGGTTTNYIEWQSSLTFTVNATSDQSGQAHDVPVSLQYYNGTSWVEIGTFTIASKGGTSGSVSVNLSQTSALVSQATVNYFAGLNGAAVQFKAVSTSPAFTSQTTNFTFDTVRDSGGDATLTVDQTADNLVNNTEAQSLKLTLSGIDTDAASVTVAFTYNGTTVTKTLTKIGGTTFNGQHTVNLSDLPFGTQGNVTTSMTVTDNAGNVLTKGGTTFQGVICFYPGTLIATPEGERAVETLACGDLVLTSEGKAVPVRWVGRQTISTRFADPVCSLPVRIRAGALGENLPKRDLLVSPGHAMLVDGILATAAALVNGTSILREAAVPEIFTYYHVELADQSLILAEGAPAETFLDDAERGAFDNWAEHEATHDGTPVRELDLPRATSQRQLPAATRQRLAELAARLDGTVAAAA</sequence>
<protein>
    <submittedName>
        <fullName evidence="3">Hint domain-containing protein</fullName>
    </submittedName>
</protein>
<accession>A0ABT3NV59</accession>
<evidence type="ECO:0000256" key="1">
    <source>
        <dbReference type="SAM" id="MobiDB-lite"/>
    </source>
</evidence>
<comment type="caution">
    <text evidence="3">The sequence shown here is derived from an EMBL/GenBank/DDBJ whole genome shotgun (WGS) entry which is preliminary data.</text>
</comment>
<evidence type="ECO:0000313" key="4">
    <source>
        <dbReference type="Proteomes" id="UP001526430"/>
    </source>
</evidence>
<feature type="region of interest" description="Disordered" evidence="1">
    <location>
        <begin position="386"/>
        <end position="410"/>
    </location>
</feature>
<dbReference type="Gene3D" id="2.170.16.10">
    <property type="entry name" value="Hedgehog/Intein (Hint) domain"/>
    <property type="match status" value="1"/>
</dbReference>
<dbReference type="EMBL" id="JAPFQI010000006">
    <property type="protein sequence ID" value="MCW8086050.1"/>
    <property type="molecule type" value="Genomic_DNA"/>
</dbReference>
<dbReference type="Gene3D" id="2.60.40.10">
    <property type="entry name" value="Immunoglobulins"/>
    <property type="match status" value="1"/>
</dbReference>
<organism evidence="3 4">
    <name type="scientific">Sabulicella glaciei</name>
    <dbReference type="NCBI Taxonomy" id="2984948"/>
    <lineage>
        <taxon>Bacteria</taxon>
        <taxon>Pseudomonadati</taxon>
        <taxon>Pseudomonadota</taxon>
        <taxon>Alphaproteobacteria</taxon>
        <taxon>Acetobacterales</taxon>
        <taxon>Acetobacteraceae</taxon>
        <taxon>Sabulicella</taxon>
    </lineage>
</organism>
<evidence type="ECO:0000259" key="2">
    <source>
        <dbReference type="Pfam" id="PF13403"/>
    </source>
</evidence>
<keyword evidence="4" id="KW-1185">Reference proteome</keyword>
<proteinExistence type="predicted"/>
<feature type="domain" description="Hedgehog/Intein (Hint)" evidence="2">
    <location>
        <begin position="238"/>
        <end position="373"/>
    </location>
</feature>
<dbReference type="InterPro" id="IPR036844">
    <property type="entry name" value="Hint_dom_sf"/>
</dbReference>
<gene>
    <name evidence="3" type="ORF">OF850_10460</name>
</gene>
<dbReference type="SUPFAM" id="SSF51294">
    <property type="entry name" value="Hedgehog/intein (Hint) domain"/>
    <property type="match status" value="1"/>
</dbReference>
<evidence type="ECO:0000313" key="3">
    <source>
        <dbReference type="EMBL" id="MCW8086050.1"/>
    </source>
</evidence>
<reference evidence="3 4" key="1">
    <citation type="submission" date="2022-10" db="EMBL/GenBank/DDBJ databases">
        <title>Roseococcus glaciei nov., sp. nov., isolated from glacier.</title>
        <authorList>
            <person name="Liu Q."/>
            <person name="Xin Y.-H."/>
        </authorList>
    </citation>
    <scope>NUCLEOTIDE SEQUENCE [LARGE SCALE GENOMIC DNA]</scope>
    <source>
        <strain evidence="3 4">MDT2-1-1</strain>
    </source>
</reference>
<dbReference type="InterPro" id="IPR013783">
    <property type="entry name" value="Ig-like_fold"/>
</dbReference>
<dbReference type="InterPro" id="IPR028992">
    <property type="entry name" value="Hedgehog/Intein_dom"/>
</dbReference>